<dbReference type="AlphaFoldDB" id="A0A8K0UI41"/>
<dbReference type="EMBL" id="JAEVFJ010000031">
    <property type="protein sequence ID" value="KAH8092672.1"/>
    <property type="molecule type" value="Genomic_DNA"/>
</dbReference>
<feature type="domain" description="DUF2415" evidence="2">
    <location>
        <begin position="335"/>
        <end position="369"/>
    </location>
</feature>
<sequence length="439" mass="47682">MAPASLQKSSTLLTPYKLYEGSNAEVTIGHFQLRDVLTCRGEHGVVYYPQERSIVEHDLATNRPRILTEVAFPLVSLSSLNISETDETLFAAGGFDGEIHLSVYSNSSSPVDNEESDDPDRFPTLGLGRQRWRSETIPEAMSYLNNSIILYSQGSNTEPRAVVNDNSNTVTFFDVATRAMGETEYTIQDDPADTKATQRLCEVGELQLDAPVNHSSISPDGRTLLSVGDSQYVYLHQISGSSHVSFTPTSTLSLSNYHHIRPGAPVIDPASFSSAFSSDGSKFAVASQEGFVTVWDTRSTRPLKIYQTGKMARSGSAGQKLETPGWSMGGGCQWSARNVKFSPAGARREVMVFTEHTSLFHVVDARTFETVETFCVPDFEDNGNGNTHLDKNVDGDHIVGPVASPSEQDIAGMCIDPAGELVYVAATNGISTWKVTGSD</sequence>
<dbReference type="PROSITE" id="PS50082">
    <property type="entry name" value="WD_REPEATS_2"/>
    <property type="match status" value="1"/>
</dbReference>
<keyword evidence="1" id="KW-0853">WD repeat</keyword>
<evidence type="ECO:0000256" key="1">
    <source>
        <dbReference type="PROSITE-ProRule" id="PRU00221"/>
    </source>
</evidence>
<feature type="repeat" description="WD" evidence="1">
    <location>
        <begin position="275"/>
        <end position="305"/>
    </location>
</feature>
<gene>
    <name evidence="3" type="ORF">BXZ70DRAFT_452791</name>
</gene>
<reference evidence="3" key="1">
    <citation type="journal article" date="2021" name="New Phytol.">
        <title>Evolutionary innovations through gain and loss of genes in the ectomycorrhizal Boletales.</title>
        <authorList>
            <person name="Wu G."/>
            <person name="Miyauchi S."/>
            <person name="Morin E."/>
            <person name="Kuo A."/>
            <person name="Drula E."/>
            <person name="Varga T."/>
            <person name="Kohler A."/>
            <person name="Feng B."/>
            <person name="Cao Y."/>
            <person name="Lipzen A."/>
            <person name="Daum C."/>
            <person name="Hundley H."/>
            <person name="Pangilinan J."/>
            <person name="Johnson J."/>
            <person name="Barry K."/>
            <person name="LaButti K."/>
            <person name="Ng V."/>
            <person name="Ahrendt S."/>
            <person name="Min B."/>
            <person name="Choi I.G."/>
            <person name="Park H."/>
            <person name="Plett J.M."/>
            <person name="Magnuson J."/>
            <person name="Spatafora J.W."/>
            <person name="Nagy L.G."/>
            <person name="Henrissat B."/>
            <person name="Grigoriev I.V."/>
            <person name="Yang Z.L."/>
            <person name="Xu J."/>
            <person name="Martin F.M."/>
        </authorList>
    </citation>
    <scope>NUCLEOTIDE SEQUENCE</scope>
    <source>
        <strain evidence="3">KKN 215</strain>
    </source>
</reference>
<evidence type="ECO:0000313" key="4">
    <source>
        <dbReference type="Proteomes" id="UP000813824"/>
    </source>
</evidence>
<dbReference type="Gene3D" id="2.130.10.10">
    <property type="entry name" value="YVTN repeat-like/Quinoprotein amine dehydrogenase"/>
    <property type="match status" value="2"/>
</dbReference>
<dbReference type="InterPro" id="IPR015943">
    <property type="entry name" value="WD40/YVTN_repeat-like_dom_sf"/>
</dbReference>
<name>A0A8K0UI41_9AGAR</name>
<comment type="caution">
    <text evidence="3">The sequence shown here is derived from an EMBL/GenBank/DDBJ whole genome shotgun (WGS) entry which is preliminary data.</text>
</comment>
<proteinExistence type="predicted"/>
<dbReference type="Pfam" id="PF10313">
    <property type="entry name" value="DUF2415"/>
    <property type="match status" value="1"/>
</dbReference>
<evidence type="ECO:0000313" key="3">
    <source>
        <dbReference type="EMBL" id="KAH8092672.1"/>
    </source>
</evidence>
<dbReference type="OrthoDB" id="64353at2759"/>
<accession>A0A8K0UI41</accession>
<keyword evidence="4" id="KW-1185">Reference proteome</keyword>
<dbReference type="InterPro" id="IPR036322">
    <property type="entry name" value="WD40_repeat_dom_sf"/>
</dbReference>
<evidence type="ECO:0000259" key="2">
    <source>
        <dbReference type="Pfam" id="PF10313"/>
    </source>
</evidence>
<dbReference type="InterPro" id="IPR001680">
    <property type="entry name" value="WD40_rpt"/>
</dbReference>
<dbReference type="PANTHER" id="PTHR43991">
    <property type="entry name" value="WD REPEAT PROTEIN (AFU_ORTHOLOGUE AFUA_8G05640)-RELATED"/>
    <property type="match status" value="1"/>
</dbReference>
<dbReference type="PANTHER" id="PTHR43991:SF9">
    <property type="entry name" value="DUF2415 DOMAIN-CONTAINING PROTEIN"/>
    <property type="match status" value="1"/>
</dbReference>
<protein>
    <submittedName>
        <fullName evidence="3">WD40-repeat-containing domain protein</fullName>
    </submittedName>
</protein>
<dbReference type="Proteomes" id="UP000813824">
    <property type="component" value="Unassembled WGS sequence"/>
</dbReference>
<organism evidence="3 4">
    <name type="scientific">Cristinia sonorae</name>
    <dbReference type="NCBI Taxonomy" id="1940300"/>
    <lineage>
        <taxon>Eukaryota</taxon>
        <taxon>Fungi</taxon>
        <taxon>Dikarya</taxon>
        <taxon>Basidiomycota</taxon>
        <taxon>Agaricomycotina</taxon>
        <taxon>Agaricomycetes</taxon>
        <taxon>Agaricomycetidae</taxon>
        <taxon>Agaricales</taxon>
        <taxon>Pleurotineae</taxon>
        <taxon>Stephanosporaceae</taxon>
        <taxon>Cristinia</taxon>
    </lineage>
</organism>
<dbReference type="InterPro" id="IPR019417">
    <property type="entry name" value="DUF2415"/>
</dbReference>
<dbReference type="SUPFAM" id="SSF50978">
    <property type="entry name" value="WD40 repeat-like"/>
    <property type="match status" value="1"/>
</dbReference>